<protein>
    <recommendedName>
        <fullName evidence="4">Serine aminopeptidase S33 domain-containing protein</fullName>
    </recommendedName>
</protein>
<evidence type="ECO:0000256" key="1">
    <source>
        <dbReference type="PIRSR" id="PIRSR017388-1"/>
    </source>
</evidence>
<dbReference type="InterPro" id="IPR012354">
    <property type="entry name" value="Esterase_lipase"/>
</dbReference>
<dbReference type="Pfam" id="PF12146">
    <property type="entry name" value="Hydrolase_4"/>
    <property type="match status" value="1"/>
</dbReference>
<dbReference type="Proteomes" id="UP000003111">
    <property type="component" value="Unassembled WGS sequence"/>
</dbReference>
<dbReference type="EMBL" id="ACLF03000004">
    <property type="protein sequence ID" value="EFQ83412.1"/>
    <property type="molecule type" value="Genomic_DNA"/>
</dbReference>
<feature type="domain" description="Serine aminopeptidase S33" evidence="4">
    <location>
        <begin position="25"/>
        <end position="234"/>
    </location>
</feature>
<accession>E2SAL6</accession>
<dbReference type="HOGENOM" id="CLU_076594_0_1_11"/>
<dbReference type="eggNOG" id="COG1647">
    <property type="taxonomic scope" value="Bacteria"/>
</dbReference>
<evidence type="ECO:0000313" key="6">
    <source>
        <dbReference type="Proteomes" id="UP000003111"/>
    </source>
</evidence>
<dbReference type="STRING" id="585531.HMPREF0063_11074"/>
<organism evidence="5 6">
    <name type="scientific">Aeromicrobium marinum DSM 15272</name>
    <dbReference type="NCBI Taxonomy" id="585531"/>
    <lineage>
        <taxon>Bacteria</taxon>
        <taxon>Bacillati</taxon>
        <taxon>Actinomycetota</taxon>
        <taxon>Actinomycetes</taxon>
        <taxon>Propionibacteriales</taxon>
        <taxon>Nocardioidaceae</taxon>
        <taxon>Aeromicrobium</taxon>
    </lineage>
</organism>
<name>E2SAL6_9ACTN</name>
<dbReference type="InterPro" id="IPR022742">
    <property type="entry name" value="Hydrolase_4"/>
</dbReference>
<dbReference type="RefSeq" id="WP_007078096.1">
    <property type="nucleotide sequence ID" value="NZ_CM001024.1"/>
</dbReference>
<feature type="active site" description="Charge relay system" evidence="1">
    <location>
        <position position="229"/>
    </location>
</feature>
<dbReference type="SUPFAM" id="SSF53474">
    <property type="entry name" value="alpha/beta-Hydrolases"/>
    <property type="match status" value="1"/>
</dbReference>
<feature type="binding site" evidence="2">
    <location>
        <position position="99"/>
    </location>
    <ligand>
        <name>substrate</name>
    </ligand>
</feature>
<gene>
    <name evidence="5" type="ORF">HMPREF0063_11074</name>
</gene>
<dbReference type="InterPro" id="IPR051044">
    <property type="entry name" value="MAG_DAG_Lipase"/>
</dbReference>
<evidence type="ECO:0000256" key="3">
    <source>
        <dbReference type="PIRSR" id="PIRSR017388-3"/>
    </source>
</evidence>
<dbReference type="GO" id="GO:0052689">
    <property type="term" value="F:carboxylic ester hydrolase activity"/>
    <property type="evidence" value="ECO:0007669"/>
    <property type="project" value="InterPro"/>
</dbReference>
<feature type="binding site" evidence="2">
    <location>
        <position position="30"/>
    </location>
    <ligand>
        <name>substrate</name>
    </ligand>
</feature>
<dbReference type="ESTHER" id="9acto-e2sal6">
    <property type="family name" value="CarbLipBact_2"/>
</dbReference>
<dbReference type="PIRSF" id="PIRSF017388">
    <property type="entry name" value="Esterase_lipase"/>
    <property type="match status" value="1"/>
</dbReference>
<evidence type="ECO:0000256" key="2">
    <source>
        <dbReference type="PIRSR" id="PIRSR017388-2"/>
    </source>
</evidence>
<dbReference type="AlphaFoldDB" id="E2SAL6"/>
<dbReference type="PANTHER" id="PTHR11614">
    <property type="entry name" value="PHOSPHOLIPASE-RELATED"/>
    <property type="match status" value="1"/>
</dbReference>
<feature type="active site" description="Charge relay system" evidence="1">
    <location>
        <position position="199"/>
    </location>
</feature>
<reference evidence="5" key="1">
    <citation type="submission" date="2010-08" db="EMBL/GenBank/DDBJ databases">
        <authorList>
            <person name="Muzny D."/>
            <person name="Qin X."/>
            <person name="Buhay C."/>
            <person name="Dugan-Rocha S."/>
            <person name="Ding Y."/>
            <person name="Chen G."/>
            <person name="Hawes A."/>
            <person name="Holder M."/>
            <person name="Jhangiani S."/>
            <person name="Johnson A."/>
            <person name="Khan Z."/>
            <person name="Li Z."/>
            <person name="Liu W."/>
            <person name="Liu X."/>
            <person name="Perez L."/>
            <person name="Shen H."/>
            <person name="Wang Q."/>
            <person name="Watt J."/>
            <person name="Xi L."/>
            <person name="Xin Y."/>
            <person name="Zhou J."/>
            <person name="Deng J."/>
            <person name="Jiang H."/>
            <person name="Liu Y."/>
            <person name="Qu J."/>
            <person name="Song X.-Z."/>
            <person name="Zhang L."/>
            <person name="Villasana D."/>
            <person name="Johnson A."/>
            <person name="Liu J."/>
            <person name="Liyanage D."/>
            <person name="Lorensuhewa L."/>
            <person name="Robinson T."/>
            <person name="Song A."/>
            <person name="Song B.-B."/>
            <person name="Dinh H."/>
            <person name="Thornton R."/>
            <person name="Coyle M."/>
            <person name="Francisco L."/>
            <person name="Jackson L."/>
            <person name="Javaid M."/>
            <person name="Korchina V."/>
            <person name="Kovar C."/>
            <person name="Mata R."/>
            <person name="Mathew T."/>
            <person name="Ngo R."/>
            <person name="Nguyen L."/>
            <person name="Nguyen N."/>
            <person name="Okwuonu G."/>
            <person name="Ongeri F."/>
            <person name="Pham C."/>
            <person name="Simmons D."/>
            <person name="Wilczek-Boney K."/>
            <person name="Hale W."/>
            <person name="Jakkamsetti A."/>
            <person name="Pham P."/>
            <person name="Ruth R."/>
            <person name="San Lucas F."/>
            <person name="Warren J."/>
            <person name="Zhang J."/>
            <person name="Zhao Z."/>
            <person name="Zhou C."/>
            <person name="Zhu D."/>
            <person name="Lee S."/>
            <person name="Bess C."/>
            <person name="Blankenburg K."/>
            <person name="Forbes L."/>
            <person name="Fu Q."/>
            <person name="Gubbala S."/>
            <person name="Hirani K."/>
            <person name="Jayaseelan J.C."/>
            <person name="Lara F."/>
            <person name="Munidasa M."/>
            <person name="Palculict T."/>
            <person name="Patil S."/>
            <person name="Pu L.-L."/>
            <person name="Saada N."/>
            <person name="Tang L."/>
            <person name="Weissenberger G."/>
            <person name="Zhu Y."/>
            <person name="Hemphill L."/>
            <person name="Shang Y."/>
            <person name="Youmans B."/>
            <person name="Ayvaz T."/>
            <person name="Ross M."/>
            <person name="Santibanez J."/>
            <person name="Aqrawi P."/>
            <person name="Gross S."/>
            <person name="Joshi V."/>
            <person name="Fowler G."/>
            <person name="Nazareth L."/>
            <person name="Reid J."/>
            <person name="Worley K."/>
            <person name="Petrosino J."/>
            <person name="Highlander S."/>
            <person name="Gibbs R."/>
        </authorList>
    </citation>
    <scope>NUCLEOTIDE SEQUENCE [LARGE SCALE GENOMIC DNA]</scope>
    <source>
        <strain evidence="5">DSM 15272</strain>
    </source>
</reference>
<feature type="active site" description="Nucleophile" evidence="1">
    <location>
        <position position="98"/>
    </location>
</feature>
<sequence>MSSEAVTVRPGAEAFAADGGSLGFLLSHGFTGSPASMRPWGEHLAARGHTVRVPRLPGHGTSWQQLNRTGWQDWYATVDAELTDLRSRCDHVVVAGLSMGGCLVTRLAQQRPDDIDALVLVNPAVASRRFDVKLVPVLQHLLPSMPGIGNDIKKPGTDEYGYDRTPLKALASMMQMWKDVRPNLDRVQAPLLYFRSEEDHVVDDLTRDLVLAGVSSGVVESVSLTDSYHVATLDHDAELIFERTDAFVAEHVVRDV</sequence>
<evidence type="ECO:0000313" key="5">
    <source>
        <dbReference type="EMBL" id="EFQ83412.1"/>
    </source>
</evidence>
<dbReference type="Gene3D" id="3.40.50.1820">
    <property type="entry name" value="alpha/beta hydrolase"/>
    <property type="match status" value="1"/>
</dbReference>
<feature type="site" description="Important for substrate specificity" evidence="3">
    <location>
        <position position="148"/>
    </location>
</feature>
<keyword evidence="6" id="KW-1185">Reference proteome</keyword>
<evidence type="ECO:0000259" key="4">
    <source>
        <dbReference type="Pfam" id="PF12146"/>
    </source>
</evidence>
<comment type="caution">
    <text evidence="5">The sequence shown here is derived from an EMBL/GenBank/DDBJ whole genome shotgun (WGS) entry which is preliminary data.</text>
</comment>
<dbReference type="InterPro" id="IPR029058">
    <property type="entry name" value="AB_hydrolase_fold"/>
</dbReference>
<proteinExistence type="predicted"/>